<gene>
    <name evidence="2" type="ORF">F7Q91_03275</name>
</gene>
<dbReference type="RefSeq" id="WP_137406580.1">
    <property type="nucleotide sequence ID" value="NZ_AP025467.1"/>
</dbReference>
<feature type="transmembrane region" description="Helical" evidence="1">
    <location>
        <begin position="60"/>
        <end position="81"/>
    </location>
</feature>
<name>A0A7V7NWZ0_9VIBR</name>
<dbReference type="Proteomes" id="UP000423756">
    <property type="component" value="Unassembled WGS sequence"/>
</dbReference>
<sequence>MSENQSISLAEESPSVQAHLAMLQNVIQRMASNSSSCKSWCITLVSAVLVIVADKGKPDYAWIALLPTVIFSCLDAYYLALEKGFRETYNKFVEKLHSKSIVSSDLYAIKPQENMSRHQVDAMKSISVWGFYIPLVFMIYITKIIAIG</sequence>
<evidence type="ECO:0000313" key="2">
    <source>
        <dbReference type="EMBL" id="KAB0482443.1"/>
    </source>
</evidence>
<evidence type="ECO:0000256" key="1">
    <source>
        <dbReference type="SAM" id="Phobius"/>
    </source>
</evidence>
<keyword evidence="1" id="KW-0812">Transmembrane</keyword>
<feature type="transmembrane region" description="Helical" evidence="1">
    <location>
        <begin position="126"/>
        <end position="147"/>
    </location>
</feature>
<reference evidence="2 3" key="1">
    <citation type="submission" date="2019-09" db="EMBL/GenBank/DDBJ databases">
        <title>Draft genome sequences of 48 bacterial type strains from the CCUG.</title>
        <authorList>
            <person name="Tunovic T."/>
            <person name="Pineiro-Iglesias B."/>
            <person name="Unosson C."/>
            <person name="Inganas E."/>
            <person name="Ohlen M."/>
            <person name="Cardew S."/>
            <person name="Jensie-Markopoulos S."/>
            <person name="Salva-Serra F."/>
            <person name="Jaen-Luchoro D."/>
            <person name="Karlsson R."/>
            <person name="Svensson-Stadler L."/>
            <person name="Chun J."/>
            <person name="Moore E."/>
        </authorList>
    </citation>
    <scope>NUCLEOTIDE SEQUENCE [LARGE SCALE GENOMIC DNA]</scope>
    <source>
        <strain evidence="2 3">CCUG 48643</strain>
    </source>
</reference>
<comment type="caution">
    <text evidence="2">The sequence shown here is derived from an EMBL/GenBank/DDBJ whole genome shotgun (WGS) entry which is preliminary data.</text>
</comment>
<dbReference type="EMBL" id="VZPX01000004">
    <property type="protein sequence ID" value="KAB0482443.1"/>
    <property type="molecule type" value="Genomic_DNA"/>
</dbReference>
<proteinExistence type="predicted"/>
<dbReference type="AlphaFoldDB" id="A0A7V7NWZ0"/>
<dbReference type="GeneID" id="77344678"/>
<accession>A0A7V7NWZ0</accession>
<protein>
    <submittedName>
        <fullName evidence="2">Uncharacterized protein</fullName>
    </submittedName>
</protein>
<organism evidence="2 3">
    <name type="scientific">Vibrio chagasii</name>
    <dbReference type="NCBI Taxonomy" id="170679"/>
    <lineage>
        <taxon>Bacteria</taxon>
        <taxon>Pseudomonadati</taxon>
        <taxon>Pseudomonadota</taxon>
        <taxon>Gammaproteobacteria</taxon>
        <taxon>Vibrionales</taxon>
        <taxon>Vibrionaceae</taxon>
        <taxon>Vibrio</taxon>
    </lineage>
</organism>
<evidence type="ECO:0000313" key="3">
    <source>
        <dbReference type="Proteomes" id="UP000423756"/>
    </source>
</evidence>
<keyword evidence="1" id="KW-0472">Membrane</keyword>
<keyword evidence="1" id="KW-1133">Transmembrane helix</keyword>